<dbReference type="GO" id="GO:0000226">
    <property type="term" value="P:microtubule cytoskeleton organization"/>
    <property type="evidence" value="ECO:0007669"/>
    <property type="project" value="TreeGrafter"/>
</dbReference>
<evidence type="ECO:0000256" key="1">
    <source>
        <dbReference type="ARBA" id="ARBA00004245"/>
    </source>
</evidence>
<evidence type="ECO:0000256" key="5">
    <source>
        <dbReference type="ARBA" id="ARBA00022741"/>
    </source>
</evidence>
<feature type="region of interest" description="Disordered" evidence="10">
    <location>
        <begin position="578"/>
        <end position="597"/>
    </location>
</feature>
<feature type="region of interest" description="Disordered" evidence="10">
    <location>
        <begin position="530"/>
        <end position="556"/>
    </location>
</feature>
<gene>
    <name evidence="11" type="ORF">BDZ90DRAFT_229389</name>
</gene>
<feature type="compositionally biased region" description="Polar residues" evidence="10">
    <location>
        <begin position="764"/>
        <end position="777"/>
    </location>
</feature>
<feature type="region of interest" description="Disordered" evidence="10">
    <location>
        <begin position="193"/>
        <end position="218"/>
    </location>
</feature>
<evidence type="ECO:0000256" key="6">
    <source>
        <dbReference type="ARBA" id="ARBA00022840"/>
    </source>
</evidence>
<keyword evidence="4" id="KW-0493">Microtubule</keyword>
<feature type="region of interest" description="Disordered" evidence="10">
    <location>
        <begin position="1"/>
        <end position="53"/>
    </location>
</feature>
<evidence type="ECO:0008006" key="13">
    <source>
        <dbReference type="Google" id="ProtNLM"/>
    </source>
</evidence>
<dbReference type="Pfam" id="PF05783">
    <property type="entry name" value="DLIC"/>
    <property type="match status" value="4"/>
</dbReference>
<evidence type="ECO:0000313" key="11">
    <source>
        <dbReference type="EMBL" id="PWN30369.1"/>
    </source>
</evidence>
<dbReference type="RefSeq" id="XP_025364981.1">
    <property type="nucleotide sequence ID" value="XM_025505036.1"/>
</dbReference>
<evidence type="ECO:0000256" key="7">
    <source>
        <dbReference type="ARBA" id="ARBA00023017"/>
    </source>
</evidence>
<protein>
    <recommendedName>
        <fullName evidence="13">DLIC-domain-containing protein</fullName>
    </recommendedName>
</protein>
<dbReference type="AlphaFoldDB" id="A0A316UYJ4"/>
<dbReference type="GO" id="GO:0007018">
    <property type="term" value="P:microtubule-based movement"/>
    <property type="evidence" value="ECO:0007669"/>
    <property type="project" value="InterPro"/>
</dbReference>
<dbReference type="STRING" id="1569628.A0A316UYJ4"/>
<feature type="region of interest" description="Disordered" evidence="10">
    <location>
        <begin position="628"/>
        <end position="830"/>
    </location>
</feature>
<sequence length="830" mass="85777">MDTSSYNHNAGDVSVDYSFTRDSSLTTRSQKSSFAPSSSRRDRNTTNNTQTQREDVWSSILLSVRTARSTPTFPIVVLGEPQSGKSTLIRGLAHGCPSGCIEPGTSLEDGEDGDYGDEQQEDGTPAIDGNGSALADKLQRGKRDLGLAYGYCDVPDDEGEDILARLSLYTLSSSDEALLCLLPFALRSPSGGQDAASSRQLAAASSSNSSAEERRPLPSLPTMRDALFLIVLDWQRPQSFLDELRTWISVIKETISAASAGAASSASEERQRRAAQEAMLEEMKDALEAHVRSYVPPTTTGADVGATVNGANGTTEGATSAGPAEDGNETRDSQAPTIVPVSAPLSLGNRGGAGNAALPLDEGVLDDNLGVGIVVVLAKSDHVAQLERDRDFKEEQFDYIQQALRTICLKYGAALFSTAQSRPSSFGVLRQYLVHRLLSSVSSGNATGTSEVPGENGAATASSSRGYPFLHPPSTIERDVLLVPSGWDSWGKIVALREGFHPSLTAQGWEFDCRVEKRRRSRALPRAELGQVERELREESQQQREAGAAPPPQPASACRLWEDVLGDYRWDRSARGSLANSAGSGGAGQSSAGGADSLAAPDAQSFLAQHHATLQKEAAANAATAAAAGGSAGTSDPRAKFARTSSSNNASSHLASAGGRSSIVGPMQSSSLSGPAVERAMGLAQREDSLSAGGADALGSPNLDVPSSSSSRPSTKRRESKEHRSSAVGTGSRPHSPAVGGGTGSTHSSRDSAATRASSPGGASASTKQSEVLQSFFQDLLRGKGGGGAGGGGSAAGSTGASPSSAALAKGSAQAAARRTERGAGGGGGE</sequence>
<feature type="compositionally biased region" description="Basic and acidic residues" evidence="10">
    <location>
        <begin position="531"/>
        <end position="542"/>
    </location>
</feature>
<comment type="subcellular location">
    <subcellularLocation>
        <location evidence="1">Cytoplasm</location>
        <location evidence="1">Cytoskeleton</location>
    </subcellularLocation>
</comment>
<feature type="compositionally biased region" description="Low complexity" evidence="10">
    <location>
        <begin position="645"/>
        <end position="657"/>
    </location>
</feature>
<dbReference type="GO" id="GO:0045504">
    <property type="term" value="F:dynein heavy chain binding"/>
    <property type="evidence" value="ECO:0007669"/>
    <property type="project" value="TreeGrafter"/>
</dbReference>
<name>A0A316UYJ4_9BASI</name>
<feature type="compositionally biased region" description="Low complexity" evidence="10">
    <location>
        <begin position="195"/>
        <end position="210"/>
    </location>
</feature>
<feature type="region of interest" description="Disordered" evidence="10">
    <location>
        <begin position="103"/>
        <end position="131"/>
    </location>
</feature>
<dbReference type="GO" id="GO:0005868">
    <property type="term" value="C:cytoplasmic dynein complex"/>
    <property type="evidence" value="ECO:0007669"/>
    <property type="project" value="InterPro"/>
</dbReference>
<dbReference type="OrthoDB" id="27603at2759"/>
<evidence type="ECO:0000256" key="3">
    <source>
        <dbReference type="ARBA" id="ARBA00022490"/>
    </source>
</evidence>
<feature type="compositionally biased region" description="Acidic residues" evidence="10">
    <location>
        <begin position="108"/>
        <end position="121"/>
    </location>
</feature>
<dbReference type="GeneID" id="37026859"/>
<dbReference type="GO" id="GO:0005524">
    <property type="term" value="F:ATP binding"/>
    <property type="evidence" value="ECO:0007669"/>
    <property type="project" value="UniProtKB-KW"/>
</dbReference>
<dbReference type="Proteomes" id="UP000245884">
    <property type="component" value="Unassembled WGS sequence"/>
</dbReference>
<feature type="compositionally biased region" description="Gly residues" evidence="10">
    <location>
        <begin position="783"/>
        <end position="795"/>
    </location>
</feature>
<organism evidence="11 12">
    <name type="scientific">Jaminaea rosea</name>
    <dbReference type="NCBI Taxonomy" id="1569628"/>
    <lineage>
        <taxon>Eukaryota</taxon>
        <taxon>Fungi</taxon>
        <taxon>Dikarya</taxon>
        <taxon>Basidiomycota</taxon>
        <taxon>Ustilaginomycotina</taxon>
        <taxon>Exobasidiomycetes</taxon>
        <taxon>Microstromatales</taxon>
        <taxon>Microstromatales incertae sedis</taxon>
        <taxon>Jaminaea</taxon>
    </lineage>
</organism>
<feature type="region of interest" description="Disordered" evidence="10">
    <location>
        <begin position="443"/>
        <end position="468"/>
    </location>
</feature>
<feature type="compositionally biased region" description="Basic and acidic residues" evidence="10">
    <location>
        <begin position="716"/>
        <end position="725"/>
    </location>
</feature>
<keyword evidence="3" id="KW-0963">Cytoplasm</keyword>
<reference evidence="11 12" key="1">
    <citation type="journal article" date="2018" name="Mol. Biol. Evol.">
        <title>Broad Genomic Sampling Reveals a Smut Pathogenic Ancestry of the Fungal Clade Ustilaginomycotina.</title>
        <authorList>
            <person name="Kijpornyongpan T."/>
            <person name="Mondo S.J."/>
            <person name="Barry K."/>
            <person name="Sandor L."/>
            <person name="Lee J."/>
            <person name="Lipzen A."/>
            <person name="Pangilinan J."/>
            <person name="LaButti K."/>
            <person name="Hainaut M."/>
            <person name="Henrissat B."/>
            <person name="Grigoriev I.V."/>
            <person name="Spatafora J.W."/>
            <person name="Aime M.C."/>
        </authorList>
    </citation>
    <scope>NUCLEOTIDE SEQUENCE [LARGE SCALE GENOMIC DNA]</scope>
    <source>
        <strain evidence="11 12">MCA 5214</strain>
    </source>
</reference>
<dbReference type="InterPro" id="IPR008467">
    <property type="entry name" value="Dynein1_light_intermed_chain"/>
</dbReference>
<keyword evidence="2" id="KW-0813">Transport</keyword>
<dbReference type="GO" id="GO:0005874">
    <property type="term" value="C:microtubule"/>
    <property type="evidence" value="ECO:0007669"/>
    <property type="project" value="UniProtKB-KW"/>
</dbReference>
<dbReference type="PANTHER" id="PTHR12688">
    <property type="entry name" value="DYNEIN LIGHT INTERMEDIATE CHAIN"/>
    <property type="match status" value="1"/>
</dbReference>
<dbReference type="PANTHER" id="PTHR12688:SF0">
    <property type="entry name" value="DYNEIN LIGHT INTERMEDIATE CHAIN"/>
    <property type="match status" value="1"/>
</dbReference>
<evidence type="ECO:0000256" key="4">
    <source>
        <dbReference type="ARBA" id="ARBA00022701"/>
    </source>
</evidence>
<feature type="compositionally biased region" description="Low complexity" evidence="10">
    <location>
        <begin position="745"/>
        <end position="759"/>
    </location>
</feature>
<evidence type="ECO:0000256" key="9">
    <source>
        <dbReference type="ARBA" id="ARBA00023212"/>
    </source>
</evidence>
<keyword evidence="5" id="KW-0547">Nucleotide-binding</keyword>
<proteinExistence type="predicted"/>
<dbReference type="EMBL" id="KZ819662">
    <property type="protein sequence ID" value="PWN30369.1"/>
    <property type="molecule type" value="Genomic_DNA"/>
</dbReference>
<feature type="region of interest" description="Disordered" evidence="10">
    <location>
        <begin position="296"/>
        <end position="336"/>
    </location>
</feature>
<feature type="compositionally biased region" description="Polar residues" evidence="10">
    <location>
        <begin position="309"/>
        <end position="318"/>
    </location>
</feature>
<feature type="compositionally biased region" description="Low complexity" evidence="10">
    <location>
        <begin position="796"/>
        <end position="817"/>
    </location>
</feature>
<feature type="compositionally biased region" description="Polar residues" evidence="10">
    <location>
        <begin position="20"/>
        <end position="36"/>
    </location>
</feature>
<evidence type="ECO:0000313" key="12">
    <source>
        <dbReference type="Proteomes" id="UP000245884"/>
    </source>
</evidence>
<keyword evidence="6" id="KW-0067">ATP-binding</keyword>
<keyword evidence="9" id="KW-0206">Cytoskeleton</keyword>
<evidence type="ECO:0000256" key="10">
    <source>
        <dbReference type="SAM" id="MobiDB-lite"/>
    </source>
</evidence>
<keyword evidence="7" id="KW-0243">Dynein</keyword>
<dbReference type="GO" id="GO:0035974">
    <property type="term" value="C:meiotic spindle pole body"/>
    <property type="evidence" value="ECO:0007669"/>
    <property type="project" value="TreeGrafter"/>
</dbReference>
<keyword evidence="8" id="KW-0505">Motor protein</keyword>
<accession>A0A316UYJ4</accession>
<dbReference type="InterPro" id="IPR022780">
    <property type="entry name" value="Dynein_light_int_chain"/>
</dbReference>
<evidence type="ECO:0000256" key="8">
    <source>
        <dbReference type="ARBA" id="ARBA00023175"/>
    </source>
</evidence>
<keyword evidence="12" id="KW-1185">Reference proteome</keyword>
<evidence type="ECO:0000256" key="2">
    <source>
        <dbReference type="ARBA" id="ARBA00022448"/>
    </source>
</evidence>